<reference evidence="7 8" key="1">
    <citation type="submission" date="2013-04" db="EMBL/GenBank/DDBJ databases">
        <title>The genome sequencing project of 58 acetic acid bacteria.</title>
        <authorList>
            <person name="Okamoto-Kainuma A."/>
            <person name="Ishikawa M."/>
            <person name="Umino S."/>
            <person name="Koizumi Y."/>
            <person name="Shiwa Y."/>
            <person name="Yoshikawa H."/>
            <person name="Matsutani M."/>
            <person name="Matsushita K."/>
        </authorList>
    </citation>
    <scope>NUCLEOTIDE SEQUENCE [LARGE SCALE GENOMIC DNA]</scope>
    <source>
        <strain evidence="7 8">NBRC 106555</strain>
    </source>
</reference>
<dbReference type="Proteomes" id="UP001062632">
    <property type="component" value="Unassembled WGS sequence"/>
</dbReference>
<feature type="transmembrane region" description="Helical" evidence="4">
    <location>
        <begin position="184"/>
        <end position="206"/>
    </location>
</feature>
<keyword evidence="4" id="KW-0812">Transmembrane</keyword>
<feature type="domain" description="Methyl-accepting transducer" evidence="5">
    <location>
        <begin position="347"/>
        <end position="576"/>
    </location>
</feature>
<protein>
    <submittedName>
        <fullName evidence="7">Methyl-accepting chemotaxis protein</fullName>
    </submittedName>
</protein>
<evidence type="ECO:0000256" key="3">
    <source>
        <dbReference type="PROSITE-ProRule" id="PRU00284"/>
    </source>
</evidence>
<dbReference type="SMART" id="SM00283">
    <property type="entry name" value="MA"/>
    <property type="match status" value="1"/>
</dbReference>
<evidence type="ECO:0000256" key="4">
    <source>
        <dbReference type="SAM" id="Phobius"/>
    </source>
</evidence>
<dbReference type="Pfam" id="PF00672">
    <property type="entry name" value="HAMP"/>
    <property type="match status" value="1"/>
</dbReference>
<sequence length="625" mass="68747">MLENFRFRTKIAFIAVALLIVSVFGAGFRAYTQSSLNEKYNDFILKDDRGTIALARITDKINAMLYATRRITDPGSGSKINTIINRFHTDESDTILLFSKIYEIDPSLKESLSPLEQRYQHLQSMMDQVVDLVQGGSLDKSSSLLSGMDDFGIKLAVDIGSLEKEKMSNTDYLFKKMINNSIKYSYICTFTSLSLLFVVFVFSLIVSAKDIIRPLNLVRNRMFLIADGKLDEEIPCLRRGDEVGDIARALQTIQSSLQAARKVEKEQAEERANVEKERAAVILHREEEAAQIQSVSDTVREGLAALAEGNVTYRIKAEFPDKFQTMKVDFNKACAQLQQTINAVQRGVVAIGTGAKQITTASEDMARRTEQQAANIEESSVALGRVVEMVRDTAENASQAARVTDEARQGAESSGGIVQSAVSAMGEIEQSFKHINQVIGLIDDIAFQTNLLALNAGIEAARAGDAGRGFSVVATEIRNLAQRSADGAREVKALVSNSNIFVNDGVKLVRDAGGALDMIFKRMDDIDRLVSSIAQASSGQSVALNEINLAVGEMTTATQQNAALVEQNTTAISSLDQEAEELGKEVGFFRVNYTDYVPMDEKIKVKKPIELEFCSTSDSGWEHFR</sequence>
<dbReference type="RefSeq" id="WP_267298765.1">
    <property type="nucleotide sequence ID" value="NZ_BAQC01000029.1"/>
</dbReference>
<evidence type="ECO:0000256" key="1">
    <source>
        <dbReference type="ARBA" id="ARBA00022500"/>
    </source>
</evidence>
<proteinExistence type="inferred from homology"/>
<dbReference type="CDD" id="cd11386">
    <property type="entry name" value="MCP_signal"/>
    <property type="match status" value="1"/>
</dbReference>
<evidence type="ECO:0000313" key="8">
    <source>
        <dbReference type="Proteomes" id="UP001062632"/>
    </source>
</evidence>
<dbReference type="Gene3D" id="6.10.340.10">
    <property type="match status" value="1"/>
</dbReference>
<dbReference type="PANTHER" id="PTHR43531:SF11">
    <property type="entry name" value="METHYL-ACCEPTING CHEMOTAXIS PROTEIN 3"/>
    <property type="match status" value="1"/>
</dbReference>
<dbReference type="InterPro" id="IPR003660">
    <property type="entry name" value="HAMP_dom"/>
</dbReference>
<dbReference type="EMBL" id="BAQC01000029">
    <property type="protein sequence ID" value="GBR52706.1"/>
    <property type="molecule type" value="Genomic_DNA"/>
</dbReference>
<dbReference type="InterPro" id="IPR051310">
    <property type="entry name" value="MCP_chemotaxis"/>
</dbReference>
<gene>
    <name evidence="7" type="ORF">AA106555_1009</name>
</gene>
<evidence type="ECO:0000256" key="2">
    <source>
        <dbReference type="ARBA" id="ARBA00029447"/>
    </source>
</evidence>
<dbReference type="Pfam" id="PF00015">
    <property type="entry name" value="MCPsignal"/>
    <property type="match status" value="1"/>
</dbReference>
<dbReference type="SUPFAM" id="SSF58104">
    <property type="entry name" value="Methyl-accepting chemotaxis protein (MCP) signaling domain"/>
    <property type="match status" value="1"/>
</dbReference>
<accession>A0ABQ0QPQ7</accession>
<keyword evidence="3" id="KW-0807">Transducer</keyword>
<dbReference type="PROSITE" id="PS50885">
    <property type="entry name" value="HAMP"/>
    <property type="match status" value="2"/>
</dbReference>
<dbReference type="InterPro" id="IPR004089">
    <property type="entry name" value="MCPsignal_dom"/>
</dbReference>
<organism evidence="7 8">
    <name type="scientific">Neokomagataea thailandica NBRC 106555</name>
    <dbReference type="NCBI Taxonomy" id="1223520"/>
    <lineage>
        <taxon>Bacteria</taxon>
        <taxon>Pseudomonadati</taxon>
        <taxon>Pseudomonadota</taxon>
        <taxon>Alphaproteobacteria</taxon>
        <taxon>Acetobacterales</taxon>
        <taxon>Acetobacteraceae</taxon>
        <taxon>Neokomagataea</taxon>
    </lineage>
</organism>
<comment type="caution">
    <text evidence="7">The sequence shown here is derived from an EMBL/GenBank/DDBJ whole genome shotgun (WGS) entry which is preliminary data.</text>
</comment>
<keyword evidence="1" id="KW-0145">Chemotaxis</keyword>
<dbReference type="PANTHER" id="PTHR43531">
    <property type="entry name" value="PROTEIN ICFG"/>
    <property type="match status" value="1"/>
</dbReference>
<dbReference type="CDD" id="cd06225">
    <property type="entry name" value="HAMP"/>
    <property type="match status" value="1"/>
</dbReference>
<keyword evidence="8" id="KW-1185">Reference proteome</keyword>
<keyword evidence="4" id="KW-0472">Membrane</keyword>
<keyword evidence="4" id="KW-1133">Transmembrane helix</keyword>
<evidence type="ECO:0000259" key="6">
    <source>
        <dbReference type="PROSITE" id="PS50885"/>
    </source>
</evidence>
<feature type="domain" description="HAMP" evidence="6">
    <location>
        <begin position="209"/>
        <end position="262"/>
    </location>
</feature>
<dbReference type="PROSITE" id="PS50111">
    <property type="entry name" value="CHEMOTAXIS_TRANSDUC_2"/>
    <property type="match status" value="1"/>
</dbReference>
<dbReference type="Gene3D" id="1.10.287.950">
    <property type="entry name" value="Methyl-accepting chemotaxis protein"/>
    <property type="match status" value="1"/>
</dbReference>
<dbReference type="SUPFAM" id="SSF158472">
    <property type="entry name" value="HAMP domain-like"/>
    <property type="match status" value="1"/>
</dbReference>
<name>A0ABQ0QPQ7_9PROT</name>
<evidence type="ECO:0000259" key="5">
    <source>
        <dbReference type="PROSITE" id="PS50111"/>
    </source>
</evidence>
<dbReference type="SMART" id="SM00304">
    <property type="entry name" value="HAMP"/>
    <property type="match status" value="2"/>
</dbReference>
<evidence type="ECO:0000313" key="7">
    <source>
        <dbReference type="EMBL" id="GBR52706.1"/>
    </source>
</evidence>
<feature type="domain" description="HAMP" evidence="6">
    <location>
        <begin position="290"/>
        <end position="342"/>
    </location>
</feature>
<comment type="similarity">
    <text evidence="2">Belongs to the methyl-accepting chemotaxis (MCP) protein family.</text>
</comment>